<dbReference type="Proteomes" id="UP000307943">
    <property type="component" value="Unassembled WGS sequence"/>
</dbReference>
<protein>
    <submittedName>
        <fullName evidence="1">YheC/YheD family protein</fullName>
    </submittedName>
</protein>
<dbReference type="Pfam" id="PF14398">
    <property type="entry name" value="ATPgrasp_YheCD"/>
    <property type="match status" value="1"/>
</dbReference>
<gene>
    <name evidence="1" type="ORF">FE784_38070</name>
</gene>
<keyword evidence="2" id="KW-1185">Reference proteome</keyword>
<proteinExistence type="predicted"/>
<evidence type="ECO:0000313" key="1">
    <source>
        <dbReference type="EMBL" id="TNJ58374.1"/>
    </source>
</evidence>
<evidence type="ECO:0000313" key="2">
    <source>
        <dbReference type="Proteomes" id="UP000307943"/>
    </source>
</evidence>
<name>A0A5C4SWC7_9BACL</name>
<comment type="caution">
    <text evidence="1">The sequence shown here is derived from an EMBL/GenBank/DDBJ whole genome shotgun (WGS) entry which is preliminary data.</text>
</comment>
<dbReference type="SUPFAM" id="SSF56059">
    <property type="entry name" value="Glutathione synthetase ATP-binding domain-like"/>
    <property type="match status" value="1"/>
</dbReference>
<reference evidence="1 2" key="1">
    <citation type="submission" date="2019-05" db="EMBL/GenBank/DDBJ databases">
        <title>We sequenced the genome of Paenibacillus hemerocallicola KCTC 33185 for further insight into its adaptation and study the phylogeny of Paenibacillus.</title>
        <authorList>
            <person name="Narsing Rao M.P."/>
        </authorList>
    </citation>
    <scope>NUCLEOTIDE SEQUENCE [LARGE SCALE GENOMIC DNA]</scope>
    <source>
        <strain evidence="1 2">KCTC 33185</strain>
    </source>
</reference>
<organism evidence="1 2">
    <name type="scientific">Paenibacillus hemerocallicola</name>
    <dbReference type="NCBI Taxonomy" id="1172614"/>
    <lineage>
        <taxon>Bacteria</taxon>
        <taxon>Bacillati</taxon>
        <taxon>Bacillota</taxon>
        <taxon>Bacilli</taxon>
        <taxon>Bacillales</taxon>
        <taxon>Paenibacillaceae</taxon>
        <taxon>Paenibacillus</taxon>
    </lineage>
</organism>
<dbReference type="OrthoDB" id="7869153at2"/>
<accession>A0A5C4SWC7</accession>
<dbReference type="EMBL" id="VDCQ01000099">
    <property type="protein sequence ID" value="TNJ58374.1"/>
    <property type="molecule type" value="Genomic_DNA"/>
</dbReference>
<dbReference type="InterPro" id="IPR026838">
    <property type="entry name" value="YheC/D"/>
</dbReference>
<sequence>MGLISCIIKANDRTGKTVFASRDLLRSLRIEDARSIRLTLGSKSTDVIVKSFSTKGHSLRIPTSVARFLKLPFTGKCLLSRQENNEIRVGPLIGMLTASGSKDSSGRRGSEGIKQLMRAGKDRSFVFAFAKNDVDWGNETVIGSFPQPSGGWLRRKVPLPDVVYNRFLNRNEERSSSMDRFKRRLLGKGIPVFNWSFFDKGDVYKWLEGESAYKYIPESIVSPSTKQIKQLVEKYPFIYLKPTHGSAGRGIYRLAYVPKHGYYIRYRHGGKNVQIRYSRFDVMMNMIEKRSNMSRYVAQQGVRLIELDGCSVDFRFHMIKNGNNEWVISGIGAKKAGRGSVTTHVRNGGKLIMPMRLLSGVFGSRAGKVLDNAKKTVIELAEAVERKCPETLGELGLDIGLDRRGNVWMFEANAKPGHTIFKHPSMKSAGRNSWAHLFEHCLYLSKFRGGRGNETGNRHPRMESKNTTSDKIRFERNGKIL</sequence>
<dbReference type="AlphaFoldDB" id="A0A5C4SWC7"/>